<dbReference type="Pfam" id="PF25461">
    <property type="entry name" value="Beta-barrel_SelB"/>
    <property type="match status" value="1"/>
</dbReference>
<keyword evidence="10" id="KW-0251">Elongation factor</keyword>
<evidence type="ECO:0000313" key="11">
    <source>
        <dbReference type="Proteomes" id="UP000315525"/>
    </source>
</evidence>
<evidence type="ECO:0000256" key="6">
    <source>
        <dbReference type="ARBA" id="ARBA00023134"/>
    </source>
</evidence>
<evidence type="ECO:0000256" key="8">
    <source>
        <dbReference type="ARBA" id="ARBA00031615"/>
    </source>
</evidence>
<keyword evidence="6" id="KW-0342">GTP-binding</keyword>
<dbReference type="CDD" id="cd04171">
    <property type="entry name" value="SelB"/>
    <property type="match status" value="1"/>
</dbReference>
<dbReference type="PRINTS" id="PR00315">
    <property type="entry name" value="ELONGATNFCT"/>
</dbReference>
<dbReference type="GO" id="GO:0005525">
    <property type="term" value="F:GTP binding"/>
    <property type="evidence" value="ECO:0007669"/>
    <property type="project" value="UniProtKB-KW"/>
</dbReference>
<dbReference type="Pfam" id="PF03144">
    <property type="entry name" value="GTP_EFTU_D2"/>
    <property type="match status" value="1"/>
</dbReference>
<dbReference type="CDD" id="cd03696">
    <property type="entry name" value="SelB_II"/>
    <property type="match status" value="1"/>
</dbReference>
<dbReference type="InterPro" id="IPR015190">
    <property type="entry name" value="Elong_fac_SelB-wing-hlx_typ-2"/>
</dbReference>
<evidence type="ECO:0000256" key="2">
    <source>
        <dbReference type="ARBA" id="ARBA00015953"/>
    </source>
</evidence>
<dbReference type="EMBL" id="SOJN01000123">
    <property type="protein sequence ID" value="TET44484.1"/>
    <property type="molecule type" value="Genomic_DNA"/>
</dbReference>
<dbReference type="InterPro" id="IPR036388">
    <property type="entry name" value="WH-like_DNA-bd_sf"/>
</dbReference>
<dbReference type="GO" id="GO:0005829">
    <property type="term" value="C:cytosol"/>
    <property type="evidence" value="ECO:0007669"/>
    <property type="project" value="TreeGrafter"/>
</dbReference>
<name>A0A523UPL9_UNCT6</name>
<dbReference type="Pfam" id="PF00009">
    <property type="entry name" value="GTP_EFTU"/>
    <property type="match status" value="1"/>
</dbReference>
<dbReference type="Gene3D" id="1.10.10.2770">
    <property type="match status" value="1"/>
</dbReference>
<accession>A0A523UPL9</accession>
<dbReference type="SUPFAM" id="SSF50447">
    <property type="entry name" value="Translation proteins"/>
    <property type="match status" value="1"/>
</dbReference>
<dbReference type="InterPro" id="IPR027417">
    <property type="entry name" value="P-loop_NTPase"/>
</dbReference>
<dbReference type="PANTHER" id="PTHR43721:SF22">
    <property type="entry name" value="ELONGATION FACTOR TU, MITOCHONDRIAL"/>
    <property type="match status" value="1"/>
</dbReference>
<organism evidence="10 11">
    <name type="scientific">candidate division TA06 bacterium</name>
    <dbReference type="NCBI Taxonomy" id="2250710"/>
    <lineage>
        <taxon>Bacteria</taxon>
        <taxon>Bacteria division TA06</taxon>
    </lineage>
</organism>
<protein>
    <recommendedName>
        <fullName evidence="2">Selenocysteine-specific elongation factor</fullName>
    </recommendedName>
    <alternativeName>
        <fullName evidence="8">SelB translation factor</fullName>
    </alternativeName>
</protein>
<dbReference type="GO" id="GO:0003723">
    <property type="term" value="F:RNA binding"/>
    <property type="evidence" value="ECO:0007669"/>
    <property type="project" value="InterPro"/>
</dbReference>
<sequence>MGAIVGTAGHVDHGKTELVKALTGVDTDRWEEEKRRGLTIDLGFAPLDLPRFGRAGLIDVPGHKDFLRNMLAGMGGVDVALMVVAADEGVMPQTMEHFEIIRLFGVKKLVVAITKCDLVEDEMAELVGLDVETLLEKTHFENSRIVKISSKNRTGLDQLVGELDSALGSFPGKDYDRPARLPIDRVFVLKGVGTVVTGTLTSGRVVQGDELVVYPKGIKTRVRQIHVHNEKRDEALAGNRVALNLTSVSKDEMQRGDIVTEPGYLESSVMFDTRLELLENVPQLKDWTRVKVYLGSAEVLARTAILGKKEIEPGGRGYVQLRLEKKAAAKFGDRFVVRSYSPMRVLGGGIILDSNPRKHKRSDRIVLDVLEARASGELSNILSAHLNTGLVYIAELRKSIDVDEQQLHKAVGVVTEEGKAERLGDILFDKSYLKKIRERTSGILEKYHKENPLQKGMSKEELRVRMKMAPQTFDLFLTNSSQFQVVGDRVKLARISLELTDEQAEERSKIEKFFLDSGFSPPSKDDVVSKYSSQLFYSLIDSGSLVRIRQDILIHKDILEKGKKEIAKAVEKKGPLKLTEIKEILKTTRKFAVPVAEYLDRIGFTRREGDLRTLATLGNSK</sequence>
<feature type="domain" description="Tr-type G" evidence="9">
    <location>
        <begin position="1"/>
        <end position="172"/>
    </location>
</feature>
<dbReference type="InterPro" id="IPR009001">
    <property type="entry name" value="Transl_elong_EF1A/Init_IF2_C"/>
</dbReference>
<gene>
    <name evidence="10" type="primary">selB</name>
    <name evidence="10" type="ORF">E3J62_10245</name>
</gene>
<evidence type="ECO:0000313" key="10">
    <source>
        <dbReference type="EMBL" id="TET44484.1"/>
    </source>
</evidence>
<evidence type="ECO:0000256" key="3">
    <source>
        <dbReference type="ARBA" id="ARBA00022490"/>
    </source>
</evidence>
<evidence type="ECO:0000256" key="1">
    <source>
        <dbReference type="ARBA" id="ARBA00004496"/>
    </source>
</evidence>
<dbReference type="SUPFAM" id="SSF46785">
    <property type="entry name" value="Winged helix' DNA-binding domain"/>
    <property type="match status" value="2"/>
</dbReference>
<proteinExistence type="predicted"/>
<dbReference type="PROSITE" id="PS51722">
    <property type="entry name" value="G_TR_2"/>
    <property type="match status" value="1"/>
</dbReference>
<keyword evidence="4" id="KW-0547">Nucleotide-binding</keyword>
<dbReference type="Gene3D" id="2.40.30.10">
    <property type="entry name" value="Translation factors"/>
    <property type="match status" value="1"/>
</dbReference>
<dbReference type="GO" id="GO:0001514">
    <property type="term" value="P:selenocysteine incorporation"/>
    <property type="evidence" value="ECO:0007669"/>
    <property type="project" value="InterPro"/>
</dbReference>
<dbReference type="Proteomes" id="UP000315525">
    <property type="component" value="Unassembled WGS sequence"/>
</dbReference>
<dbReference type="SUPFAM" id="SSF52540">
    <property type="entry name" value="P-loop containing nucleoside triphosphate hydrolases"/>
    <property type="match status" value="1"/>
</dbReference>
<evidence type="ECO:0000256" key="7">
    <source>
        <dbReference type="ARBA" id="ARBA00025526"/>
    </source>
</evidence>
<dbReference type="GO" id="GO:0003746">
    <property type="term" value="F:translation elongation factor activity"/>
    <property type="evidence" value="ECO:0007669"/>
    <property type="project" value="UniProtKB-KW"/>
</dbReference>
<dbReference type="InterPro" id="IPR000795">
    <property type="entry name" value="T_Tr_GTP-bd_dom"/>
</dbReference>
<dbReference type="SUPFAM" id="SSF50465">
    <property type="entry name" value="EF-Tu/eEF-1alpha/eIF2-gamma C-terminal domain"/>
    <property type="match status" value="1"/>
</dbReference>
<dbReference type="AlphaFoldDB" id="A0A523UPL9"/>
<dbReference type="GO" id="GO:0003924">
    <property type="term" value="F:GTPase activity"/>
    <property type="evidence" value="ECO:0007669"/>
    <property type="project" value="InterPro"/>
</dbReference>
<dbReference type="Gene3D" id="1.10.10.10">
    <property type="entry name" value="Winged helix-like DNA-binding domain superfamily/Winged helix DNA-binding domain"/>
    <property type="match status" value="1"/>
</dbReference>
<reference evidence="10 11" key="1">
    <citation type="submission" date="2019-03" db="EMBL/GenBank/DDBJ databases">
        <title>Metabolic potential of uncultured bacteria and archaea associated with petroleum seepage in deep-sea sediments.</title>
        <authorList>
            <person name="Dong X."/>
            <person name="Hubert C."/>
        </authorList>
    </citation>
    <scope>NUCLEOTIDE SEQUENCE [LARGE SCALE GENOMIC DNA]</scope>
    <source>
        <strain evidence="10">E44_bin18</strain>
    </source>
</reference>
<keyword evidence="3" id="KW-0963">Cytoplasm</keyword>
<dbReference type="CDD" id="cd15491">
    <property type="entry name" value="selB_III"/>
    <property type="match status" value="1"/>
</dbReference>
<comment type="subcellular location">
    <subcellularLocation>
        <location evidence="1">Cytoplasm</location>
    </subcellularLocation>
</comment>
<evidence type="ECO:0000256" key="5">
    <source>
        <dbReference type="ARBA" id="ARBA00022917"/>
    </source>
</evidence>
<dbReference type="InterPro" id="IPR005225">
    <property type="entry name" value="Small_GTP-bd"/>
</dbReference>
<dbReference type="NCBIfam" id="TIGR00231">
    <property type="entry name" value="small_GTP"/>
    <property type="match status" value="1"/>
</dbReference>
<dbReference type="InterPro" id="IPR050055">
    <property type="entry name" value="EF-Tu_GTPase"/>
</dbReference>
<keyword evidence="5" id="KW-0648">Protein biosynthesis</keyword>
<dbReference type="Pfam" id="PF09107">
    <property type="entry name" value="WHD_3rd_SelB"/>
    <property type="match status" value="1"/>
</dbReference>
<comment type="caution">
    <text evidence="10">The sequence shown here is derived from an EMBL/GenBank/DDBJ whole genome shotgun (WGS) entry which is preliminary data.</text>
</comment>
<dbReference type="PANTHER" id="PTHR43721">
    <property type="entry name" value="ELONGATION FACTOR TU-RELATED"/>
    <property type="match status" value="1"/>
</dbReference>
<dbReference type="InterPro" id="IPR004535">
    <property type="entry name" value="Transl_elong_SelB"/>
</dbReference>
<dbReference type="InterPro" id="IPR015191">
    <property type="entry name" value="SelB_WHD4"/>
</dbReference>
<evidence type="ECO:0000259" key="9">
    <source>
        <dbReference type="PROSITE" id="PS51722"/>
    </source>
</evidence>
<comment type="function">
    <text evidence="7">Translation factor necessary for the incorporation of selenocysteine into proteins. It probably replaces EF-Tu for the insertion of selenocysteine directed by the UGA codon. SelB binds GTP and GDP.</text>
</comment>
<dbReference type="Pfam" id="PF09106">
    <property type="entry name" value="WHD_2nd_SelB"/>
    <property type="match status" value="1"/>
</dbReference>
<dbReference type="InterPro" id="IPR036390">
    <property type="entry name" value="WH_DNA-bd_sf"/>
</dbReference>
<dbReference type="Gene3D" id="3.40.50.300">
    <property type="entry name" value="P-loop containing nucleotide triphosphate hydrolases"/>
    <property type="match status" value="1"/>
</dbReference>
<dbReference type="InterPro" id="IPR057335">
    <property type="entry name" value="Beta-barrel_SelB"/>
</dbReference>
<dbReference type="InterPro" id="IPR004161">
    <property type="entry name" value="EFTu-like_2"/>
</dbReference>
<evidence type="ECO:0000256" key="4">
    <source>
        <dbReference type="ARBA" id="ARBA00022741"/>
    </source>
</evidence>
<dbReference type="InterPro" id="IPR009000">
    <property type="entry name" value="Transl_B-barrel_sf"/>
</dbReference>
<dbReference type="NCBIfam" id="TIGR00475">
    <property type="entry name" value="selB"/>
    <property type="match status" value="1"/>
</dbReference>